<reference evidence="4" key="2">
    <citation type="journal article" date="2023" name="IMA Fungus">
        <title>Comparative genomic study of the Penicillium genus elucidates a diverse pangenome and 15 lateral gene transfer events.</title>
        <authorList>
            <person name="Petersen C."/>
            <person name="Sorensen T."/>
            <person name="Nielsen M.R."/>
            <person name="Sondergaard T.E."/>
            <person name="Sorensen J.L."/>
            <person name="Fitzpatrick D.A."/>
            <person name="Frisvad J.C."/>
            <person name="Nielsen K.L."/>
        </authorList>
    </citation>
    <scope>NUCLEOTIDE SEQUENCE</scope>
    <source>
        <strain evidence="4">IBT 29495</strain>
    </source>
</reference>
<dbReference type="PANTHER" id="PTHR24198:SF194">
    <property type="entry name" value="INVERSIN-A"/>
    <property type="match status" value="1"/>
</dbReference>
<name>A0A9X0C3S2_9EURO</name>
<feature type="repeat" description="ANK" evidence="3">
    <location>
        <begin position="588"/>
        <end position="614"/>
    </location>
</feature>
<keyword evidence="5" id="KW-1185">Reference proteome</keyword>
<dbReference type="Pfam" id="PF12796">
    <property type="entry name" value="Ank_2"/>
    <property type="match status" value="4"/>
</dbReference>
<proteinExistence type="predicted"/>
<dbReference type="PANTHER" id="PTHR24198">
    <property type="entry name" value="ANKYRIN REPEAT AND PROTEIN KINASE DOMAIN-CONTAINING PROTEIN"/>
    <property type="match status" value="1"/>
</dbReference>
<organism evidence="4 5">
    <name type="scientific">Penicillium fimorum</name>
    <dbReference type="NCBI Taxonomy" id="1882269"/>
    <lineage>
        <taxon>Eukaryota</taxon>
        <taxon>Fungi</taxon>
        <taxon>Dikarya</taxon>
        <taxon>Ascomycota</taxon>
        <taxon>Pezizomycotina</taxon>
        <taxon>Eurotiomycetes</taxon>
        <taxon>Eurotiomycetidae</taxon>
        <taxon>Eurotiales</taxon>
        <taxon>Aspergillaceae</taxon>
        <taxon>Penicillium</taxon>
    </lineage>
</organism>
<evidence type="ECO:0008006" key="6">
    <source>
        <dbReference type="Google" id="ProtNLM"/>
    </source>
</evidence>
<sequence>MSFLDLPNEVILIVIPYLEYDSDINALCCTTRRLYGLLNHILYKHSVTQRNGGYTLEWAAINGSTSTTRLILEAGASSDACGDEPWQPFALAALHGHIEIIKLLYEQGINPLATINGWKNPLGSEEDLEDRVEGHPLSMAASYGHVSVVNLLLEYGVRPDLRTGNYEERTALHFAAEQGHLDTVRVLADVGPIDPQDKNGETPLAFAAQGDHLDVVEFLLSRGADPNVTTRYSGTSLCRASSSGNVNIVRCLLDHGATPNPSCPDGQKPLFQLSRAALGGYDDILDLLLTRFDYVKSSTEPYQQAVLLCVAAITGRTTLLTDLLTKHNYDPDLRVTDERIFHTYKCCLPTPTTALTWAADRNQPAAIDILLSRGASITLPTDKPPALFRALERGHKEATETLLAHGAKPNNPPGKALSIVVNNPPIFSLLLSHITDPIKRPFYNSRLITDILFSGNAETLRILLDHTKGLDLVVDPLPAGTQVQPHHIPLFYVALLGGDGVLRLLLDRGLLTSPIDFEDTSEMQYLDFAIRRGGISLMRLLLDMGFDVHAGDNAGALIIRAATAEKDPGGMLDFLLQNGCSIDDTNWVGRTALFLAVYEKDESVMRRLLDRGADPLVDFLGVKVLSVAVEENNVGAVKVLLEVFDERDLDLGEIEVALKLAEENIEDHRDIARLLHRFYWRRRYPVSTSNNSSLVS</sequence>
<comment type="caution">
    <text evidence="4">The sequence shown here is derived from an EMBL/GenBank/DDBJ whole genome shotgun (WGS) entry which is preliminary data.</text>
</comment>
<reference evidence="4" key="1">
    <citation type="submission" date="2022-12" db="EMBL/GenBank/DDBJ databases">
        <authorList>
            <person name="Petersen C."/>
        </authorList>
    </citation>
    <scope>NUCLEOTIDE SEQUENCE</scope>
    <source>
        <strain evidence="4">IBT 29495</strain>
    </source>
</reference>
<feature type="repeat" description="ANK" evidence="3">
    <location>
        <begin position="167"/>
        <end position="191"/>
    </location>
</feature>
<evidence type="ECO:0000256" key="2">
    <source>
        <dbReference type="ARBA" id="ARBA00023043"/>
    </source>
</evidence>
<dbReference type="PRINTS" id="PR01415">
    <property type="entry name" value="ANKYRIN"/>
</dbReference>
<dbReference type="InterPro" id="IPR002110">
    <property type="entry name" value="Ankyrin_rpt"/>
</dbReference>
<evidence type="ECO:0000313" key="4">
    <source>
        <dbReference type="EMBL" id="KAJ5496841.1"/>
    </source>
</evidence>
<accession>A0A9X0C3S2</accession>
<feature type="repeat" description="ANK" evidence="3">
    <location>
        <begin position="199"/>
        <end position="231"/>
    </location>
</feature>
<feature type="repeat" description="ANK" evidence="3">
    <location>
        <begin position="136"/>
        <end position="164"/>
    </location>
</feature>
<keyword evidence="2 3" id="KW-0040">ANK repeat</keyword>
<dbReference type="AlphaFoldDB" id="A0A9X0C3S2"/>
<evidence type="ECO:0000256" key="3">
    <source>
        <dbReference type="PROSITE-ProRule" id="PRU00023"/>
    </source>
</evidence>
<dbReference type="Proteomes" id="UP001149954">
    <property type="component" value="Unassembled WGS sequence"/>
</dbReference>
<dbReference type="PROSITE" id="PS50297">
    <property type="entry name" value="ANK_REP_REGION"/>
    <property type="match status" value="3"/>
</dbReference>
<evidence type="ECO:0000256" key="1">
    <source>
        <dbReference type="ARBA" id="ARBA00022737"/>
    </source>
</evidence>
<dbReference type="Gene3D" id="1.25.40.20">
    <property type="entry name" value="Ankyrin repeat-containing domain"/>
    <property type="match status" value="4"/>
</dbReference>
<evidence type="ECO:0000313" key="5">
    <source>
        <dbReference type="Proteomes" id="UP001149954"/>
    </source>
</evidence>
<keyword evidence="1" id="KW-0677">Repeat</keyword>
<dbReference type="OrthoDB" id="341259at2759"/>
<dbReference type="SUPFAM" id="SSF48403">
    <property type="entry name" value="Ankyrin repeat"/>
    <property type="match status" value="3"/>
</dbReference>
<dbReference type="EMBL" id="JAPWDS010000005">
    <property type="protein sequence ID" value="KAJ5496841.1"/>
    <property type="molecule type" value="Genomic_DNA"/>
</dbReference>
<dbReference type="InterPro" id="IPR036770">
    <property type="entry name" value="Ankyrin_rpt-contain_sf"/>
</dbReference>
<dbReference type="SMART" id="SM00248">
    <property type="entry name" value="ANK"/>
    <property type="match status" value="12"/>
</dbReference>
<gene>
    <name evidence="4" type="ORF">N7463_008828</name>
</gene>
<protein>
    <recommendedName>
        <fullName evidence="6">F-box domain-containing protein</fullName>
    </recommendedName>
</protein>
<dbReference type="PROSITE" id="PS50088">
    <property type="entry name" value="ANK_REPEAT"/>
    <property type="match status" value="4"/>
</dbReference>